<keyword evidence="1" id="KW-0732">Signal</keyword>
<reference evidence="2" key="1">
    <citation type="submission" date="2022-08" db="EMBL/GenBank/DDBJ databases">
        <authorList>
            <consortium name="DOE Joint Genome Institute"/>
            <person name="Min B."/>
            <person name="Riley R."/>
            <person name="Sierra-Patev S."/>
            <person name="Naranjo-Ortiz M."/>
            <person name="Looney B."/>
            <person name="Konkel Z."/>
            <person name="Slot J.C."/>
            <person name="Sakamoto Y."/>
            <person name="Steenwyk J.L."/>
            <person name="Rokas A."/>
            <person name="Carro J."/>
            <person name="Camarero S."/>
            <person name="Ferreira P."/>
            <person name="Molpeceres G."/>
            <person name="Ruiz-Duenas F.J."/>
            <person name="Serrano A."/>
            <person name="Henrissat B."/>
            <person name="Drula E."/>
            <person name="Hughes K.W."/>
            <person name="Mata J.L."/>
            <person name="Ishikawa N.K."/>
            <person name="Vargas-Isla R."/>
            <person name="Ushijima S."/>
            <person name="Smith C.A."/>
            <person name="Ahrendt S."/>
            <person name="Andreopoulos W."/>
            <person name="He G."/>
            <person name="Labutti K."/>
            <person name="Lipzen A."/>
            <person name="Ng V."/>
            <person name="Sandor L."/>
            <person name="Barry K."/>
            <person name="Martinez A.T."/>
            <person name="Xiao Y."/>
            <person name="Gibbons J.G."/>
            <person name="Terashima K."/>
            <person name="Hibbett D.S."/>
            <person name="Grigoriev I.V."/>
        </authorList>
    </citation>
    <scope>NUCLEOTIDE SEQUENCE</scope>
    <source>
        <strain evidence="2">Sp2 HRB7682 ss15</strain>
    </source>
</reference>
<protein>
    <submittedName>
        <fullName evidence="2">Uncharacterized protein</fullName>
    </submittedName>
</protein>
<gene>
    <name evidence="2" type="ORF">C8J55DRAFT_86325</name>
</gene>
<feature type="signal peptide" evidence="1">
    <location>
        <begin position="1"/>
        <end position="23"/>
    </location>
</feature>
<dbReference type="AlphaFoldDB" id="A0A9W9AAT9"/>
<proteinExistence type="predicted"/>
<evidence type="ECO:0000313" key="3">
    <source>
        <dbReference type="Proteomes" id="UP001150238"/>
    </source>
</evidence>
<comment type="caution">
    <text evidence="2">The sequence shown here is derived from an EMBL/GenBank/DDBJ whole genome shotgun (WGS) entry which is preliminary data.</text>
</comment>
<feature type="chain" id="PRO_5040812226" evidence="1">
    <location>
        <begin position="24"/>
        <end position="256"/>
    </location>
</feature>
<evidence type="ECO:0000313" key="2">
    <source>
        <dbReference type="EMBL" id="KAJ4477695.1"/>
    </source>
</evidence>
<name>A0A9W9AAT9_9AGAR</name>
<reference evidence="2" key="2">
    <citation type="journal article" date="2023" name="Proc. Natl. Acad. Sci. U.S.A.">
        <title>A global phylogenomic analysis of the shiitake genus Lentinula.</title>
        <authorList>
            <person name="Sierra-Patev S."/>
            <person name="Min B."/>
            <person name="Naranjo-Ortiz M."/>
            <person name="Looney B."/>
            <person name="Konkel Z."/>
            <person name="Slot J.C."/>
            <person name="Sakamoto Y."/>
            <person name="Steenwyk J.L."/>
            <person name="Rokas A."/>
            <person name="Carro J."/>
            <person name="Camarero S."/>
            <person name="Ferreira P."/>
            <person name="Molpeceres G."/>
            <person name="Ruiz-Duenas F.J."/>
            <person name="Serrano A."/>
            <person name="Henrissat B."/>
            <person name="Drula E."/>
            <person name="Hughes K.W."/>
            <person name="Mata J.L."/>
            <person name="Ishikawa N.K."/>
            <person name="Vargas-Isla R."/>
            <person name="Ushijima S."/>
            <person name="Smith C.A."/>
            <person name="Donoghue J."/>
            <person name="Ahrendt S."/>
            <person name="Andreopoulos W."/>
            <person name="He G."/>
            <person name="LaButti K."/>
            <person name="Lipzen A."/>
            <person name="Ng V."/>
            <person name="Riley R."/>
            <person name="Sandor L."/>
            <person name="Barry K."/>
            <person name="Martinez A.T."/>
            <person name="Xiao Y."/>
            <person name="Gibbons J.G."/>
            <person name="Terashima K."/>
            <person name="Grigoriev I.V."/>
            <person name="Hibbett D."/>
        </authorList>
    </citation>
    <scope>NUCLEOTIDE SEQUENCE</scope>
    <source>
        <strain evidence="2">Sp2 HRB7682 ss15</strain>
    </source>
</reference>
<accession>A0A9W9AAT9</accession>
<dbReference type="EMBL" id="JANVFS010000018">
    <property type="protein sequence ID" value="KAJ4477695.1"/>
    <property type="molecule type" value="Genomic_DNA"/>
</dbReference>
<dbReference type="Proteomes" id="UP001150238">
    <property type="component" value="Unassembled WGS sequence"/>
</dbReference>
<organism evidence="2 3">
    <name type="scientific">Lentinula lateritia</name>
    <dbReference type="NCBI Taxonomy" id="40482"/>
    <lineage>
        <taxon>Eukaryota</taxon>
        <taxon>Fungi</taxon>
        <taxon>Dikarya</taxon>
        <taxon>Basidiomycota</taxon>
        <taxon>Agaricomycotina</taxon>
        <taxon>Agaricomycetes</taxon>
        <taxon>Agaricomycetidae</taxon>
        <taxon>Agaricales</taxon>
        <taxon>Marasmiineae</taxon>
        <taxon>Omphalotaceae</taxon>
        <taxon>Lentinula</taxon>
    </lineage>
</organism>
<sequence length="256" mass="29189">MLLPLSLFLLLLFDILGFITTRASPLMVNTRELESRRASPRMIPIRIAVKKKGSGYRTLLTQGNRPPRPFQSDDDLVLVFGTLVAFQVSRDGGASGQPPKLSVKELDIPRSGPSKTIDHNYLIKLGRPDLVATFNEALTKEDVVERFIHIDQLLLVTKKAFEYLGEPWVTSQLIIEDELDYFSLMMISMQLEYGKEGNPVLPGLWGEDYVQWPSIYKDMKEKRGRQPNKTMLQILQGSYYHPRVPPSRRPNLQSMS</sequence>
<evidence type="ECO:0000256" key="1">
    <source>
        <dbReference type="SAM" id="SignalP"/>
    </source>
</evidence>